<dbReference type="AlphaFoldDB" id="A0AAU7BQ37"/>
<protein>
    <submittedName>
        <fullName evidence="1">GNAT family N-acetyltransferase</fullName>
    </submittedName>
</protein>
<dbReference type="EMBL" id="CP157199">
    <property type="protein sequence ID" value="XBG60216.1"/>
    <property type="molecule type" value="Genomic_DNA"/>
</dbReference>
<sequence>MFYRDFIEYHNDRFLDFSLLIFKDDILIAVFPANKDDNNVYSHQGLTYGGLILSDEIAFKDVLLAYKELLMFLNEKGINQLYIKLLPKIYHTLPSDEMNYLLFKSKAELTRRDLTSVIDAKYKLHVQSTNRKRGLKKAISHGLKVKEVNNFEDFWNTILIPNLKKTHNTNPVHSLLEITHLKSKFPNNIRQFNVYHEDSIVAGVTVFDTKHVAHVQYISANDDKQKLGSLDFLFQHLINDIFKNKKYFDFGISNVNQGQQINKGLLSWKESFGARTIVHEFYKIDTKNYVELNSAFV</sequence>
<dbReference type="SUPFAM" id="SSF55729">
    <property type="entry name" value="Acyl-CoA N-acyltransferases (Nat)"/>
    <property type="match status" value="1"/>
</dbReference>
<evidence type="ECO:0000313" key="1">
    <source>
        <dbReference type="EMBL" id="XBG60216.1"/>
    </source>
</evidence>
<organism evidence="1">
    <name type="scientific">Pontimicrobium sp. SW4</name>
    <dbReference type="NCBI Taxonomy" id="3153519"/>
    <lineage>
        <taxon>Bacteria</taxon>
        <taxon>Pseudomonadati</taxon>
        <taxon>Bacteroidota</taxon>
        <taxon>Flavobacteriia</taxon>
        <taxon>Flavobacteriales</taxon>
        <taxon>Flavobacteriaceae</taxon>
        <taxon>Pontimicrobium</taxon>
    </lineage>
</organism>
<name>A0AAU7BQ37_9FLAO</name>
<proteinExistence type="predicted"/>
<accession>A0AAU7BQ37</accession>
<dbReference type="Gene3D" id="3.40.630.30">
    <property type="match status" value="1"/>
</dbReference>
<reference evidence="1" key="1">
    <citation type="submission" date="2024-05" db="EMBL/GenBank/DDBJ databases">
        <title>Pontimicrobium maritimus sp. nov., isolated form sea water.</title>
        <authorList>
            <person name="Muhammad N."/>
            <person name="Vuong T.Q."/>
            <person name="Han H.L."/>
            <person name="Kim S.-G."/>
        </authorList>
    </citation>
    <scope>NUCLEOTIDE SEQUENCE</scope>
    <source>
        <strain evidence="1">SW4</strain>
    </source>
</reference>
<dbReference type="InterPro" id="IPR016181">
    <property type="entry name" value="Acyl_CoA_acyltransferase"/>
</dbReference>
<gene>
    <name evidence="1" type="ORF">ABGB03_10155</name>
</gene>
<dbReference type="RefSeq" id="WP_347922401.1">
    <property type="nucleotide sequence ID" value="NZ_CP157199.1"/>
</dbReference>